<organism evidence="1">
    <name type="scientific">viral metagenome</name>
    <dbReference type="NCBI Taxonomy" id="1070528"/>
    <lineage>
        <taxon>unclassified sequences</taxon>
        <taxon>metagenomes</taxon>
        <taxon>organismal metagenomes</taxon>
    </lineage>
</organism>
<name>A0A6C0KXX4_9ZZZZ</name>
<proteinExistence type="predicted"/>
<evidence type="ECO:0000313" key="1">
    <source>
        <dbReference type="EMBL" id="QHU22815.1"/>
    </source>
</evidence>
<protein>
    <submittedName>
        <fullName evidence="1">Uncharacterized protein</fullName>
    </submittedName>
</protein>
<dbReference type="EMBL" id="MN741018">
    <property type="protein sequence ID" value="QHU22815.1"/>
    <property type="molecule type" value="Genomic_DNA"/>
</dbReference>
<reference evidence="1" key="1">
    <citation type="journal article" date="2020" name="Nature">
        <title>Giant virus diversity and host interactions through global metagenomics.</title>
        <authorList>
            <person name="Schulz F."/>
            <person name="Roux S."/>
            <person name="Paez-Espino D."/>
            <person name="Jungbluth S."/>
            <person name="Walsh D.A."/>
            <person name="Denef V.J."/>
            <person name="McMahon K.D."/>
            <person name="Konstantinidis K.T."/>
            <person name="Eloe-Fadrosh E.A."/>
            <person name="Kyrpides N.C."/>
            <person name="Woyke T."/>
        </authorList>
    </citation>
    <scope>NUCLEOTIDE SEQUENCE</scope>
    <source>
        <strain evidence="1">GVMAG-S-ERX555907-63</strain>
    </source>
</reference>
<accession>A0A6C0KXX4</accession>
<dbReference type="AlphaFoldDB" id="A0A6C0KXX4"/>
<sequence>MFKFLIYFFYITKLTVNSNNITRPYKPRTFTRINKGLVEEVLYFFLIENDINNCYMFLEEQNHLILKCLGDRFVSKQLFEVDIIVKKEFLSNIKR</sequence>